<keyword evidence="4" id="KW-1015">Disulfide bond</keyword>
<evidence type="ECO:0000256" key="3">
    <source>
        <dbReference type="ARBA" id="ARBA00022737"/>
    </source>
</evidence>
<dbReference type="GO" id="GO:0007160">
    <property type="term" value="P:cell-matrix adhesion"/>
    <property type="evidence" value="ECO:0007669"/>
    <property type="project" value="TreeGrafter"/>
</dbReference>
<evidence type="ECO:0000256" key="5">
    <source>
        <dbReference type="PROSITE-ProRule" id="PRU00500"/>
    </source>
</evidence>
<reference evidence="7" key="1">
    <citation type="journal article" date="2021" name="G3 (Bethesda)">
        <title>Genome and transcriptome analysis of the beet armyworm Spodoptera exigua reveals targets for pest control. .</title>
        <authorList>
            <person name="Simon S."/>
            <person name="Breeschoten T."/>
            <person name="Jansen H.J."/>
            <person name="Dirks R.P."/>
            <person name="Schranz M.E."/>
            <person name="Ros V.I.D."/>
        </authorList>
    </citation>
    <scope>NUCLEOTIDE SEQUENCE</scope>
    <source>
        <strain evidence="7">TB_SE_WUR_2020</strain>
    </source>
</reference>
<dbReference type="InterPro" id="IPR036857">
    <property type="entry name" value="Thyroglobulin_1_sf"/>
</dbReference>
<sequence length="350" mass="39057">MRLLFAHKFTEENYFIRCVRFNMSRSNLFWLLLFCYNILRVNTQCEIAQVCVTDISASDCFGIEQLIPNSIVHGCCPSCKQSTEDDPQTQGCDPNVSNCLPDGRYAPVQCKGDRFTGRCFCSDPKGRRIFGQMWRDQAQNMTCACSRRRAELEAEGKVVTLHCSANGDYEQLQCNSGMCWCAQARDGQPIVTPVHEEDMERLPCYSAAVIGEQYLRKCESLSIANGFIRYEQTTHGTNYLGNLASTCDYDGSYGPIQILNGIAYCTGRDGKILGAWQTPVNTMQGMNCNCARDNMIFFPERGMTLTETCQANGNYSPKQSAGSVDYCVDSDGYQTKVLDEPGECPSHATT</sequence>
<evidence type="ECO:0000313" key="7">
    <source>
        <dbReference type="EMBL" id="KAH9642852.1"/>
    </source>
</evidence>
<keyword evidence="2" id="KW-0964">Secreted</keyword>
<dbReference type="PANTHER" id="PTHR12352:SF3">
    <property type="entry name" value="NIDOGEN-2"/>
    <property type="match status" value="1"/>
</dbReference>
<comment type="caution">
    <text evidence="5">Lacks conserved residue(s) required for the propagation of feature annotation.</text>
</comment>
<organism evidence="7 8">
    <name type="scientific">Spodoptera exigua</name>
    <name type="common">Beet armyworm</name>
    <name type="synonym">Noctua fulgens</name>
    <dbReference type="NCBI Taxonomy" id="7107"/>
    <lineage>
        <taxon>Eukaryota</taxon>
        <taxon>Metazoa</taxon>
        <taxon>Ecdysozoa</taxon>
        <taxon>Arthropoda</taxon>
        <taxon>Hexapoda</taxon>
        <taxon>Insecta</taxon>
        <taxon>Pterygota</taxon>
        <taxon>Neoptera</taxon>
        <taxon>Endopterygota</taxon>
        <taxon>Lepidoptera</taxon>
        <taxon>Glossata</taxon>
        <taxon>Ditrysia</taxon>
        <taxon>Noctuoidea</taxon>
        <taxon>Noctuidae</taxon>
        <taxon>Amphipyrinae</taxon>
        <taxon>Spodoptera</taxon>
    </lineage>
</organism>
<feature type="domain" description="Thyroglobulin type-1" evidence="6">
    <location>
        <begin position="89"/>
        <end position="143"/>
    </location>
</feature>
<comment type="caution">
    <text evidence="7">The sequence shown here is derived from an EMBL/GenBank/DDBJ whole genome shotgun (WGS) entry which is preliminary data.</text>
</comment>
<proteinExistence type="predicted"/>
<dbReference type="Proteomes" id="UP000814243">
    <property type="component" value="Unassembled WGS sequence"/>
</dbReference>
<dbReference type="SMART" id="SM00211">
    <property type="entry name" value="TY"/>
    <property type="match status" value="3"/>
</dbReference>
<evidence type="ECO:0000256" key="2">
    <source>
        <dbReference type="ARBA" id="ARBA00022525"/>
    </source>
</evidence>
<feature type="domain" description="Thyroglobulin type-1" evidence="6">
    <location>
        <begin position="145"/>
        <end position="204"/>
    </location>
</feature>
<dbReference type="PROSITE" id="PS51162">
    <property type="entry name" value="THYROGLOBULIN_1_2"/>
    <property type="match status" value="2"/>
</dbReference>
<dbReference type="InterPro" id="IPR000716">
    <property type="entry name" value="Thyroglobulin_1"/>
</dbReference>
<evidence type="ECO:0000259" key="6">
    <source>
        <dbReference type="PROSITE" id="PS51162"/>
    </source>
</evidence>
<dbReference type="Gene3D" id="4.10.800.10">
    <property type="entry name" value="Thyroglobulin type-1"/>
    <property type="match status" value="2"/>
</dbReference>
<dbReference type="AlphaFoldDB" id="A0A922MU45"/>
<protein>
    <recommendedName>
        <fullName evidence="6">Thyroglobulin type-1 domain-containing protein</fullName>
    </recommendedName>
</protein>
<dbReference type="GO" id="GO:0005615">
    <property type="term" value="C:extracellular space"/>
    <property type="evidence" value="ECO:0007669"/>
    <property type="project" value="TreeGrafter"/>
</dbReference>
<gene>
    <name evidence="7" type="ORF">HF086_016657</name>
</gene>
<comment type="subcellular location">
    <subcellularLocation>
        <location evidence="1">Secreted</location>
    </subcellularLocation>
</comment>
<evidence type="ECO:0000313" key="8">
    <source>
        <dbReference type="Proteomes" id="UP000814243"/>
    </source>
</evidence>
<dbReference type="EMBL" id="JACEFF010000172">
    <property type="protein sequence ID" value="KAH9642852.1"/>
    <property type="molecule type" value="Genomic_DNA"/>
</dbReference>
<dbReference type="Pfam" id="PF00086">
    <property type="entry name" value="Thyroglobulin_1"/>
    <property type="match status" value="2"/>
</dbReference>
<dbReference type="InterPro" id="IPR051950">
    <property type="entry name" value="Dev_reg/Prot_inhib"/>
</dbReference>
<dbReference type="GO" id="GO:0005604">
    <property type="term" value="C:basement membrane"/>
    <property type="evidence" value="ECO:0007669"/>
    <property type="project" value="TreeGrafter"/>
</dbReference>
<keyword evidence="3" id="KW-0677">Repeat</keyword>
<evidence type="ECO:0000256" key="1">
    <source>
        <dbReference type="ARBA" id="ARBA00004613"/>
    </source>
</evidence>
<name>A0A922MU45_SPOEX</name>
<dbReference type="SUPFAM" id="SSF57610">
    <property type="entry name" value="Thyroglobulin type-1 domain"/>
    <property type="match status" value="4"/>
</dbReference>
<evidence type="ECO:0000256" key="4">
    <source>
        <dbReference type="ARBA" id="ARBA00023157"/>
    </source>
</evidence>
<accession>A0A922MU45</accession>
<dbReference type="PANTHER" id="PTHR12352">
    <property type="entry name" value="SECRETED MODULAR CALCIUM-BINDING PROTEIN"/>
    <property type="match status" value="1"/>
</dbReference>